<feature type="region of interest" description="Disordered" evidence="1">
    <location>
        <begin position="551"/>
        <end position="589"/>
    </location>
</feature>
<dbReference type="PATRIC" id="fig|909613.9.peg.2663"/>
<sequence length="713" mass="77324">MPDPVPGVRRIAGDEVDGRFVELDARDRRREVLQHGVHQRRVERVRDRQPLVLPTPFPRRARHLLDRLGRTRDHHRGGVVHGRQGHGVRQQFGDLGFTRGHREHGAAFGQGVHEARPGAHQRARVRQGEHARHVRGHDLAQRVACHDLGLDAPGLHQPVQRHFEREQRGLRPPGSVQGRRVLTPHHLADVLAQFGDHLVERFGEHREPGVQLPPHAQPLRTLAREHDAQPAVTGHRLGDGGQQFLPGAADEDRAVLERRPGGGQGEAHVQRAAPGVGEPGHLLAHGRRGLAGHQPGHHDLGGLRLSRIGRGHGQFQDGVGVGAGDAERRHRRAPRTVGRRPGRVLGDQVHRARRPVHVRGRLVHVQRPGHHTVPHRLHHLDHTRHPGRRLGVADVGLDRPEQQRGLPVAAVGRQQRLGLDRVTQCRTGSVALHHVHVVRGQPGAREGLPDHPLLGRAVGSGEAVRRAVLVHRRAPHHGQDLVPVADGVGQPLDHQHPDALGPARAVCGLGVGLAPAVHGHAALPGELDEQRGCGQHGDATGDGQVAVAGAQRLNRPVQCHQRRRARRVHRDRRALQPQRVGDAAGGDARGAAVAPEPLELRAGQQFRVVAVHDPGEDPGAAAPQRHRVDARPLERLPGRLQQQALLGVGGQRLARAHPEELRVEPTRVMQEAAGAGVGRARVGGVGVVERVEVPAAVVGEAADRVHAVGDQPP</sequence>
<dbReference type="AntiFam" id="ANF00248">
    <property type="entry name" value="Shadow ORF (opposite ppsD)"/>
</dbReference>
<protein>
    <submittedName>
        <fullName evidence="2">Uncharacterized protein</fullName>
    </submittedName>
</protein>
<dbReference type="eggNOG" id="ENOG5031SXX">
    <property type="taxonomic scope" value="Bacteria"/>
</dbReference>
<feature type="compositionally biased region" description="Basic residues" evidence="1">
    <location>
        <begin position="329"/>
        <end position="341"/>
    </location>
</feature>
<accession>W7IZP1</accession>
<reference evidence="2 3" key="1">
    <citation type="journal article" date="2014" name="Genome Announc.">
        <title>Draft Genome Sequence of the Antitrypanosomally Active Sponge-Associated Bacterium Actinokineospora sp. Strain EG49.</title>
        <authorList>
            <person name="Harjes J."/>
            <person name="Ryu T."/>
            <person name="Abdelmohsen U.R."/>
            <person name="Moitinho-Silva L."/>
            <person name="Horn H."/>
            <person name="Ravasi T."/>
            <person name="Hentschel U."/>
        </authorList>
    </citation>
    <scope>NUCLEOTIDE SEQUENCE [LARGE SCALE GENOMIC DNA]</scope>
    <source>
        <strain evidence="2 3">EG49</strain>
    </source>
</reference>
<keyword evidence="3" id="KW-1185">Reference proteome</keyword>
<evidence type="ECO:0000256" key="1">
    <source>
        <dbReference type="SAM" id="MobiDB-lite"/>
    </source>
</evidence>
<comment type="caution">
    <text evidence="2">The sequence shown here is derived from an EMBL/GenBank/DDBJ whole genome shotgun (WGS) entry which is preliminary data.</text>
</comment>
<feature type="region of interest" description="Disordered" evidence="1">
    <location>
        <begin position="315"/>
        <end position="341"/>
    </location>
</feature>
<gene>
    <name evidence="2" type="ORF">UO65_2662</name>
</gene>
<feature type="compositionally biased region" description="Basic residues" evidence="1">
    <location>
        <begin position="560"/>
        <end position="572"/>
    </location>
</feature>
<name>W7IZP1_9PSEU</name>
<dbReference type="Proteomes" id="UP000019277">
    <property type="component" value="Unassembled WGS sequence"/>
</dbReference>
<dbReference type="AlphaFoldDB" id="W7IZP1"/>
<organism evidence="2 3">
    <name type="scientific">Actinokineospora spheciospongiae</name>
    <dbReference type="NCBI Taxonomy" id="909613"/>
    <lineage>
        <taxon>Bacteria</taxon>
        <taxon>Bacillati</taxon>
        <taxon>Actinomycetota</taxon>
        <taxon>Actinomycetes</taxon>
        <taxon>Pseudonocardiales</taxon>
        <taxon>Pseudonocardiaceae</taxon>
        <taxon>Actinokineospora</taxon>
    </lineage>
</organism>
<dbReference type="AntiFam" id="ANF00171">
    <property type="entry name" value="Shadow ORF (opposite pikAII)"/>
</dbReference>
<proteinExistence type="predicted"/>
<evidence type="ECO:0000313" key="3">
    <source>
        <dbReference type="Proteomes" id="UP000019277"/>
    </source>
</evidence>
<dbReference type="EMBL" id="AYXG01000091">
    <property type="protein sequence ID" value="EWC62036.1"/>
    <property type="molecule type" value="Genomic_DNA"/>
</dbReference>
<evidence type="ECO:0000313" key="2">
    <source>
        <dbReference type="EMBL" id="EWC62036.1"/>
    </source>
</evidence>